<protein>
    <submittedName>
        <fullName evidence="2">Tyrosine-protein phosphatase</fullName>
    </submittedName>
</protein>
<dbReference type="PROSITE" id="PS50056">
    <property type="entry name" value="TYR_PHOSPHATASE_2"/>
    <property type="match status" value="1"/>
</dbReference>
<dbReference type="Pfam" id="PF13350">
    <property type="entry name" value="Y_phosphatase3"/>
    <property type="match status" value="1"/>
</dbReference>
<dbReference type="EMBL" id="JBHLUB010000023">
    <property type="protein sequence ID" value="MFC0581688.1"/>
    <property type="molecule type" value="Genomic_DNA"/>
</dbReference>
<dbReference type="Gene3D" id="3.90.190.10">
    <property type="entry name" value="Protein tyrosine phosphatase superfamily"/>
    <property type="match status" value="1"/>
</dbReference>
<dbReference type="InterPro" id="IPR026893">
    <property type="entry name" value="Tyr/Ser_Pase_IphP-type"/>
</dbReference>
<name>A0ABV6PA17_9MICC</name>
<organism evidence="2 3">
    <name type="scientific">Micrococcoides hystricis</name>
    <dbReference type="NCBI Taxonomy" id="1572761"/>
    <lineage>
        <taxon>Bacteria</taxon>
        <taxon>Bacillati</taxon>
        <taxon>Actinomycetota</taxon>
        <taxon>Actinomycetes</taxon>
        <taxon>Micrococcales</taxon>
        <taxon>Micrococcaceae</taxon>
        <taxon>Micrococcoides</taxon>
    </lineage>
</organism>
<dbReference type="InterPro" id="IPR029021">
    <property type="entry name" value="Prot-tyrosine_phosphatase-like"/>
</dbReference>
<dbReference type="InterPro" id="IPR000387">
    <property type="entry name" value="Tyr_Pase_dom"/>
</dbReference>
<proteinExistence type="predicted"/>
<dbReference type="RefSeq" id="WP_377458376.1">
    <property type="nucleotide sequence ID" value="NZ_JBHLUB010000023.1"/>
</dbReference>
<comment type="caution">
    <text evidence="2">The sequence shown here is derived from an EMBL/GenBank/DDBJ whole genome shotgun (WGS) entry which is preliminary data.</text>
</comment>
<reference evidence="2 3" key="1">
    <citation type="submission" date="2024-09" db="EMBL/GenBank/DDBJ databases">
        <authorList>
            <person name="Sun Q."/>
            <person name="Mori K."/>
        </authorList>
    </citation>
    <scope>NUCLEOTIDE SEQUENCE [LARGE SCALE GENOMIC DNA]</scope>
    <source>
        <strain evidence="2 3">NCAIM B.02604</strain>
    </source>
</reference>
<sequence length="267" mass="29204">MITTIADQRRAAAQTRELALESLQELNIGLPVPASGDWDGGVNIWQVTPKLWRMGRNHWLTEQGWSNAFNAGVGLNVDLRTAVELPPRPHDPPAACRGAVKVLHLPIEEPELPAYQELCASEGIPYPNAPKYYPQLMTWFGPKITTVLNEIAQAGSGVVINCSAGRDRTGLISTLVMMLGGASDEEILGLHAASCAGINAWHRVSGRPHPYEYGRTGTEFSHWVNEHVGQLEQFVTALRSTDYVANLRATGLREENLRKLQVPDAGA</sequence>
<dbReference type="Proteomes" id="UP001589862">
    <property type="component" value="Unassembled WGS sequence"/>
</dbReference>
<evidence type="ECO:0000313" key="2">
    <source>
        <dbReference type="EMBL" id="MFC0581688.1"/>
    </source>
</evidence>
<feature type="domain" description="Tyrosine specific protein phosphatases" evidence="1">
    <location>
        <begin position="138"/>
        <end position="178"/>
    </location>
</feature>
<accession>A0ABV6PA17</accession>
<keyword evidence="3" id="KW-1185">Reference proteome</keyword>
<evidence type="ECO:0000259" key="1">
    <source>
        <dbReference type="PROSITE" id="PS50056"/>
    </source>
</evidence>
<gene>
    <name evidence="2" type="ORF">ACFFFR_04725</name>
</gene>
<dbReference type="SUPFAM" id="SSF52799">
    <property type="entry name" value="(Phosphotyrosine protein) phosphatases II"/>
    <property type="match status" value="1"/>
</dbReference>
<evidence type="ECO:0000313" key="3">
    <source>
        <dbReference type="Proteomes" id="UP001589862"/>
    </source>
</evidence>